<name>A0A873WQ96_9CAUD</name>
<dbReference type="InterPro" id="IPR004211">
    <property type="entry name" value="Endonuclease_7"/>
</dbReference>
<evidence type="ECO:0008006" key="3">
    <source>
        <dbReference type="Google" id="ProtNLM"/>
    </source>
</evidence>
<dbReference type="Gene3D" id="3.40.1800.10">
    <property type="entry name" value="His-Me finger endonucleases"/>
    <property type="match status" value="1"/>
</dbReference>
<sequence>MSLTGEAKKRADAARYERIKADPELLEKRRAKAREATKRYREKLRTEQPEKLRALYRKQNLKHQYGLSPDDVAAMLAEQDHRCKICREVLLAENGRRNCKRGHVVDHCHTTGKVRGILCHRCNQGLGLFRDNVEHLSQAIQYLRGV</sequence>
<dbReference type="InterPro" id="IPR044925">
    <property type="entry name" value="His-Me_finger_sf"/>
</dbReference>
<protein>
    <recommendedName>
        <fullName evidence="3">Recombination endonuclease VII</fullName>
    </recommendedName>
</protein>
<dbReference type="InterPro" id="IPR038563">
    <property type="entry name" value="Endonuclease_7_sf"/>
</dbReference>
<evidence type="ECO:0000313" key="1">
    <source>
        <dbReference type="EMBL" id="QPB11238.1"/>
    </source>
</evidence>
<dbReference type="Pfam" id="PF02945">
    <property type="entry name" value="Endonuclease_7"/>
    <property type="match status" value="1"/>
</dbReference>
<dbReference type="SUPFAM" id="SSF54060">
    <property type="entry name" value="His-Me finger endonucleases"/>
    <property type="match status" value="1"/>
</dbReference>
<dbReference type="Proteomes" id="UP000663393">
    <property type="component" value="Segment"/>
</dbReference>
<keyword evidence="2" id="KW-1185">Reference proteome</keyword>
<proteinExistence type="predicted"/>
<dbReference type="EMBL" id="MW145136">
    <property type="protein sequence ID" value="QPB11238.1"/>
    <property type="molecule type" value="Genomic_DNA"/>
</dbReference>
<accession>A0A873WQ96</accession>
<evidence type="ECO:0000313" key="2">
    <source>
        <dbReference type="Proteomes" id="UP000663393"/>
    </source>
</evidence>
<reference evidence="1" key="1">
    <citation type="submission" date="2020-10" db="EMBL/GenBank/DDBJ databases">
        <authorList>
            <person name="Yerushalmy O."/>
            <person name="Gronovich N."/>
            <person name="Alkalay-Oren S."/>
            <person name="Coppenhagen-Glazer S."/>
            <person name="Hazan R."/>
        </authorList>
    </citation>
    <scope>NUCLEOTIDE SEQUENCE</scope>
</reference>
<organism evidence="1 2">
    <name type="scientific">Providencia phage PSTNGR1</name>
    <dbReference type="NCBI Taxonomy" id="2783542"/>
    <lineage>
        <taxon>Viruses</taxon>
        <taxon>Duplodnaviria</taxon>
        <taxon>Heunggongvirae</taxon>
        <taxon>Uroviricota</taxon>
        <taxon>Caudoviricetes</taxon>
        <taxon>Autographivirales</taxon>
        <taxon>Autonotataviridae</taxon>
        <taxon>Jeruvirus</taxon>
        <taxon>Jeruvirus PSTNGR1</taxon>
    </lineage>
</organism>